<dbReference type="GO" id="GO:0031380">
    <property type="term" value="C:nuclear RNA-directed RNA polymerase complex"/>
    <property type="evidence" value="ECO:0007669"/>
    <property type="project" value="TreeGrafter"/>
</dbReference>
<dbReference type="EMBL" id="JAQJAE010000006">
    <property type="protein sequence ID" value="KAJ5588215.1"/>
    <property type="molecule type" value="Genomic_DNA"/>
</dbReference>
<dbReference type="Pfam" id="PF13086">
    <property type="entry name" value="AAA_11"/>
    <property type="match status" value="1"/>
</dbReference>
<feature type="zinc finger region" description="C3H1-type" evidence="5">
    <location>
        <begin position="26"/>
        <end position="53"/>
    </location>
</feature>
<dbReference type="FunFam" id="3.40.50.300:FF:001660">
    <property type="entry name" value="NF-X1 finger and helicase protein, putative"/>
    <property type="match status" value="1"/>
</dbReference>
<keyword evidence="3" id="KW-0067">ATP-binding</keyword>
<feature type="domain" description="C3H1-type" evidence="7">
    <location>
        <begin position="26"/>
        <end position="53"/>
    </location>
</feature>
<dbReference type="CDD" id="cd18808">
    <property type="entry name" value="SF1_C_Upf1"/>
    <property type="match status" value="1"/>
</dbReference>
<dbReference type="InterPro" id="IPR027417">
    <property type="entry name" value="P-loop_NTPase"/>
</dbReference>
<dbReference type="Proteomes" id="UP001213799">
    <property type="component" value="Unassembled WGS sequence"/>
</dbReference>
<keyword evidence="3" id="KW-0347">Helicase</keyword>
<dbReference type="InterPro" id="IPR041677">
    <property type="entry name" value="DNA2/NAM7_AAA_11"/>
</dbReference>
<dbReference type="AlphaFoldDB" id="A0AAD6DKQ1"/>
<dbReference type="SUPFAM" id="SSF90229">
    <property type="entry name" value="CCCH zinc finger"/>
    <property type="match status" value="1"/>
</dbReference>
<dbReference type="Gene3D" id="4.10.1000.10">
    <property type="entry name" value="Zinc finger, CCCH-type"/>
    <property type="match status" value="1"/>
</dbReference>
<dbReference type="InterPro" id="IPR041679">
    <property type="entry name" value="DNA2/NAM7-like_C"/>
</dbReference>
<dbReference type="GO" id="GO:0031048">
    <property type="term" value="P:regulatory ncRNA-mediated heterochromatin formation"/>
    <property type="evidence" value="ECO:0007669"/>
    <property type="project" value="TreeGrafter"/>
</dbReference>
<organism evidence="8 9">
    <name type="scientific">Penicillium hordei</name>
    <dbReference type="NCBI Taxonomy" id="40994"/>
    <lineage>
        <taxon>Eukaryota</taxon>
        <taxon>Fungi</taxon>
        <taxon>Dikarya</taxon>
        <taxon>Ascomycota</taxon>
        <taxon>Pezizomycotina</taxon>
        <taxon>Eurotiomycetes</taxon>
        <taxon>Eurotiomycetidae</taxon>
        <taxon>Eurotiales</taxon>
        <taxon>Aspergillaceae</taxon>
        <taxon>Penicillium</taxon>
    </lineage>
</organism>
<sequence length="1254" mass="141750">MAHRGNWRSRGNTSNRGGPNSFRKRNQSETFCVHFQRGRCHYGERCRFSHDVNEASDFKSNPAAYHPITHDLDARNQYFDWKRLLRNGILGSGYSRREHEEIVQFWNGALEILEGDSRENHQFLAKDLVDDNLHGYDFILATADADNPEGVRPMPTYDEPFLKVITHTSLLNCLSVDSFVGTLYTSFGGTNGDRAIRYLSSVCRSLKSKGEETNENVPVISLDMMKLLLNTLYQLLSRDRRARFHDEIPALLDLIREVGSQITESCSKADIDGLESRIEVMQRLIASANRSLFIPRVHEENFQKSGSALSSFPLDMQTPGGRHDNDLAEISQVQILPTHGEIVSGNSEYLPSTDFLQPHFLPDPLQRYIDSTFRLLRHDIFGSAKDVLRDLLQQNDLTQFSYFSSKDSGAHLYLGARVLQIFINERNELEATVSFATPPQVRKKTSNEQCRWWQDSNRLEEGSLVCFLTSQETHRRLIFLEVTVKNASKDQAHQNKSSLVSDRFPPSITVKLAACLQQELILLGRLYSKKLTGILVDFHGLIPATFAPILKNLQRIQREGELAFQKWILPSRKDDEDGHSIPPPAYARKPGFIFPLTSITTVGAENIALDPSAPESIDLLKLQAQTGLDHGQCQGLIAALTREYALIQGPPGTGKSYLGVKLVQVLLKIKKKAKLGPILVICYTNHALDQFLKHILDVGIQKIIRIGGRSQATELEGKNLRVVSKGIGKTRVESQTLGMSYGSLEDCMKHAGYAMEPLHQSQKGLSWAAMEHFLHRKWPIIHEQLERPDTEGFTTVTDDKLLNWLGAKSMKAQKDQNESEVDDVRLEGLTRAANENIHSLSIPERRILAMSWFKQWQEIETASLFEALNHAANLRGDINAVHEEVNRRALIQADVVGITTTALARHIETLRRVGTKVIICEEAAEVMEAHVISALMPGVEHFIQIGDHRQLRPQIQNHSLSLETSTGKTWQLDRSQFERRAVGEPGLKPAPIAQLNVQRRMRPEISQLIRSVYPKLEDHESVMNLPNVVGMRNNLFWLDHECDEDSRDDGSRVKSHSNQWEVEMATALVRHLVRQGEYKSTDIALLTPYTGQLRKLRASLTNDFEICLNERDLETLAADGLEKFEGEYPEPSGRKTFEKKTLLQTLRLATVDNFQGEEAKVIVVSLVRSNSKRKVGFLRTENRINVLLSRAQHGMYLIGNAKTYLNVPMWAGVHSQLAHANAVGRELALCCPRHSDTPILCYEPHDFERKSPEG</sequence>
<keyword evidence="1 5" id="KW-0479">Metal-binding</keyword>
<evidence type="ECO:0000256" key="5">
    <source>
        <dbReference type="PROSITE-ProRule" id="PRU00723"/>
    </source>
</evidence>
<comment type="caution">
    <text evidence="8">The sequence shown here is derived from an EMBL/GenBank/DDBJ whole genome shotgun (WGS) entry which is preliminary data.</text>
</comment>
<dbReference type="SMART" id="SM00356">
    <property type="entry name" value="ZnF_C3H1"/>
    <property type="match status" value="1"/>
</dbReference>
<feature type="region of interest" description="Disordered" evidence="6">
    <location>
        <begin position="1"/>
        <end position="23"/>
    </location>
</feature>
<evidence type="ECO:0000256" key="4">
    <source>
        <dbReference type="ARBA" id="ARBA00022833"/>
    </source>
</evidence>
<evidence type="ECO:0000313" key="9">
    <source>
        <dbReference type="Proteomes" id="UP001213799"/>
    </source>
</evidence>
<keyword evidence="3" id="KW-0378">Hydrolase</keyword>
<keyword evidence="3" id="KW-0547">Nucleotide-binding</keyword>
<dbReference type="GO" id="GO:0004386">
    <property type="term" value="F:helicase activity"/>
    <property type="evidence" value="ECO:0007669"/>
    <property type="project" value="InterPro"/>
</dbReference>
<gene>
    <name evidence="8" type="ORF">N7537_010893</name>
</gene>
<dbReference type="Gene3D" id="3.40.50.300">
    <property type="entry name" value="P-loop containing nucleotide triphosphate hydrolases"/>
    <property type="match status" value="2"/>
</dbReference>
<name>A0AAD6DKQ1_9EURO</name>
<dbReference type="Pfam" id="PF13087">
    <property type="entry name" value="AAA_12"/>
    <property type="match status" value="1"/>
</dbReference>
<feature type="compositionally biased region" description="Polar residues" evidence="6">
    <location>
        <begin position="9"/>
        <end position="18"/>
    </location>
</feature>
<protein>
    <recommendedName>
        <fullName evidence="7">C3H1-type domain-containing protein</fullName>
    </recommendedName>
</protein>
<dbReference type="SUPFAM" id="SSF52540">
    <property type="entry name" value="P-loop containing nucleoside triphosphate hydrolases"/>
    <property type="match status" value="1"/>
</dbReference>
<dbReference type="InterPro" id="IPR000571">
    <property type="entry name" value="Znf_CCCH"/>
</dbReference>
<evidence type="ECO:0000256" key="3">
    <source>
        <dbReference type="ARBA" id="ARBA00022806"/>
    </source>
</evidence>
<dbReference type="PANTHER" id="PTHR10887:SF445">
    <property type="entry name" value="NFX1-TYPE ZINC FINGER-CONTAINING PROTEIN 1"/>
    <property type="match status" value="1"/>
</dbReference>
<dbReference type="PANTHER" id="PTHR10887">
    <property type="entry name" value="DNA2/NAM7 HELICASE FAMILY"/>
    <property type="match status" value="1"/>
</dbReference>
<dbReference type="InterPro" id="IPR036855">
    <property type="entry name" value="Znf_CCCH_sf"/>
</dbReference>
<reference evidence="8" key="1">
    <citation type="journal article" date="2023" name="IMA Fungus">
        <title>Comparative genomic study of the Penicillium genus elucidates a diverse pangenome and 15 lateral gene transfer events.</title>
        <authorList>
            <person name="Petersen C."/>
            <person name="Sorensen T."/>
            <person name="Nielsen M.R."/>
            <person name="Sondergaard T.E."/>
            <person name="Sorensen J.L."/>
            <person name="Fitzpatrick D.A."/>
            <person name="Frisvad J.C."/>
            <person name="Nielsen K.L."/>
        </authorList>
    </citation>
    <scope>NUCLEOTIDE SEQUENCE</scope>
    <source>
        <strain evidence="8">IBT 12815</strain>
    </source>
</reference>
<dbReference type="GeneID" id="81592189"/>
<evidence type="ECO:0000259" key="7">
    <source>
        <dbReference type="PROSITE" id="PS50103"/>
    </source>
</evidence>
<dbReference type="PROSITE" id="PS50103">
    <property type="entry name" value="ZF_C3H1"/>
    <property type="match status" value="1"/>
</dbReference>
<evidence type="ECO:0000256" key="2">
    <source>
        <dbReference type="ARBA" id="ARBA00022771"/>
    </source>
</evidence>
<accession>A0AAD6DKQ1</accession>
<dbReference type="RefSeq" id="XP_056747234.1">
    <property type="nucleotide sequence ID" value="XM_056901947.1"/>
</dbReference>
<dbReference type="InterPro" id="IPR045055">
    <property type="entry name" value="DNA2/NAM7-like"/>
</dbReference>
<evidence type="ECO:0000256" key="6">
    <source>
        <dbReference type="SAM" id="MobiDB-lite"/>
    </source>
</evidence>
<keyword evidence="4 5" id="KW-0862">Zinc</keyword>
<dbReference type="CDD" id="cd17936">
    <property type="entry name" value="EEXXEc_NFX1"/>
    <property type="match status" value="1"/>
</dbReference>
<dbReference type="GO" id="GO:0008270">
    <property type="term" value="F:zinc ion binding"/>
    <property type="evidence" value="ECO:0007669"/>
    <property type="project" value="UniProtKB-KW"/>
</dbReference>
<dbReference type="InterPro" id="IPR047187">
    <property type="entry name" value="SF1_C_Upf1"/>
</dbReference>
<keyword evidence="9" id="KW-1185">Reference proteome</keyword>
<evidence type="ECO:0000256" key="1">
    <source>
        <dbReference type="ARBA" id="ARBA00022723"/>
    </source>
</evidence>
<reference evidence="8" key="2">
    <citation type="submission" date="2023-01" db="EMBL/GenBank/DDBJ databases">
        <authorList>
            <person name="Petersen C."/>
        </authorList>
    </citation>
    <scope>NUCLEOTIDE SEQUENCE</scope>
    <source>
        <strain evidence="8">IBT 12815</strain>
    </source>
</reference>
<evidence type="ECO:0000313" key="8">
    <source>
        <dbReference type="EMBL" id="KAJ5588215.1"/>
    </source>
</evidence>
<keyword evidence="2 5" id="KW-0863">Zinc-finger</keyword>
<proteinExistence type="predicted"/>